<dbReference type="eggNOG" id="COG2003">
    <property type="taxonomic scope" value="Bacteria"/>
</dbReference>
<evidence type="ECO:0000256" key="2">
    <source>
        <dbReference type="ARBA" id="ARBA00022670"/>
    </source>
</evidence>
<dbReference type="Gene3D" id="3.40.140.10">
    <property type="entry name" value="Cytidine Deaminase, domain 2"/>
    <property type="match status" value="1"/>
</dbReference>
<proteinExistence type="inferred from homology"/>
<dbReference type="GO" id="GO:0006508">
    <property type="term" value="P:proteolysis"/>
    <property type="evidence" value="ECO:0007669"/>
    <property type="project" value="UniProtKB-KW"/>
</dbReference>
<dbReference type="PANTHER" id="PTHR30471:SF3">
    <property type="entry name" value="UPF0758 PROTEIN YEES-RELATED"/>
    <property type="match status" value="1"/>
</dbReference>
<dbReference type="OrthoDB" id="9804482at2"/>
<dbReference type="PROSITE" id="PS01302">
    <property type="entry name" value="UPF0758"/>
    <property type="match status" value="1"/>
</dbReference>
<name>I7JU21_9LACO</name>
<dbReference type="PATRIC" id="fig|1423758.3.peg.347"/>
<keyword evidence="5" id="KW-0862">Zinc</keyword>
<comment type="similarity">
    <text evidence="1">Belongs to the UPF0758 family.</text>
</comment>
<comment type="caution">
    <text evidence="8">The sequence shown here is derived from an EMBL/GenBank/DDBJ whole genome shotgun (WGS) entry which is preliminary data.</text>
</comment>
<keyword evidence="9" id="KW-1185">Reference proteome</keyword>
<dbReference type="EMBL" id="CAKE01000001">
    <property type="protein sequence ID" value="CCI80891.1"/>
    <property type="molecule type" value="Genomic_DNA"/>
</dbReference>
<gene>
    <name evidence="8" type="ORF">BN55_03005</name>
</gene>
<dbReference type="AlphaFoldDB" id="I7JU21"/>
<keyword evidence="4" id="KW-0378">Hydrolase</keyword>
<dbReference type="STRING" id="1423758.FC41_GL000344"/>
<dbReference type="PROSITE" id="PS50249">
    <property type="entry name" value="MPN"/>
    <property type="match status" value="1"/>
</dbReference>
<sequence>MDKLKAKHYLLQSDRQLVSELREILEQKEIKDFIQFQDFLDQNNIKNFVDFWNYCTGSKCDDRLAIWAQIFIKRIKALNTGNLERFMSSSQVGYYLTNKLSGQNQEQLYGIYLDSKNKIIAEKLIFQGTLNKAVVHPRDIFRWALIYNCASFFVVHNHPSGDTAPSPQDLKITKQISDASKMMGIQFMDHFIVSDSSYLSFRESQLL</sequence>
<dbReference type="CDD" id="cd08071">
    <property type="entry name" value="MPN_DUF2466"/>
    <property type="match status" value="1"/>
</dbReference>
<evidence type="ECO:0000256" key="4">
    <source>
        <dbReference type="ARBA" id="ARBA00022801"/>
    </source>
</evidence>
<dbReference type="InterPro" id="IPR020891">
    <property type="entry name" value="UPF0758_CS"/>
</dbReference>
<dbReference type="InterPro" id="IPR025657">
    <property type="entry name" value="RadC_JAB"/>
</dbReference>
<feature type="domain" description="MPN" evidence="7">
    <location>
        <begin position="85"/>
        <end position="207"/>
    </location>
</feature>
<evidence type="ECO:0000313" key="9">
    <source>
        <dbReference type="Proteomes" id="UP000009320"/>
    </source>
</evidence>
<accession>I7JU21</accession>
<dbReference type="GO" id="GO:0008237">
    <property type="term" value="F:metallopeptidase activity"/>
    <property type="evidence" value="ECO:0007669"/>
    <property type="project" value="UniProtKB-KW"/>
</dbReference>
<evidence type="ECO:0000313" key="8">
    <source>
        <dbReference type="EMBL" id="CCI80891.1"/>
    </source>
</evidence>
<keyword evidence="2" id="KW-0645">Protease</keyword>
<dbReference type="InterPro" id="IPR001405">
    <property type="entry name" value="UPF0758"/>
</dbReference>
<evidence type="ECO:0000256" key="6">
    <source>
        <dbReference type="ARBA" id="ARBA00023049"/>
    </source>
</evidence>
<evidence type="ECO:0000256" key="3">
    <source>
        <dbReference type="ARBA" id="ARBA00022723"/>
    </source>
</evidence>
<evidence type="ECO:0000259" key="7">
    <source>
        <dbReference type="PROSITE" id="PS50249"/>
    </source>
</evidence>
<keyword evidence="6" id="KW-0482">Metalloprotease</keyword>
<dbReference type="RefSeq" id="WP_008469448.1">
    <property type="nucleotide sequence ID" value="NZ_AYZP01000001.1"/>
</dbReference>
<dbReference type="PANTHER" id="PTHR30471">
    <property type="entry name" value="DNA REPAIR PROTEIN RADC"/>
    <property type="match status" value="1"/>
</dbReference>
<protein>
    <submittedName>
        <fullName evidence="8">DNA repair protein RadC</fullName>
    </submittedName>
</protein>
<dbReference type="Pfam" id="PF04002">
    <property type="entry name" value="RadC"/>
    <property type="match status" value="1"/>
</dbReference>
<reference evidence="8 9" key="1">
    <citation type="submission" date="2012-06" db="EMBL/GenBank/DDBJ databases">
        <title>Draft Genome Sequence of Lactobacillus hominis Strain CRBIP 24.179T, isolated from human intestine.</title>
        <authorList>
            <person name="Cousin S."/>
            <person name="Ma L."/>
            <person name="Bizet C."/>
            <person name="Loux V."/>
            <person name="Bouchier C."/>
            <person name="Clermont D."/>
            <person name="Creno S."/>
        </authorList>
    </citation>
    <scope>NUCLEOTIDE SEQUENCE [LARGE SCALE GENOMIC DNA]</scope>
    <source>
        <strain evidence="9">CRBIP 24.179T</strain>
    </source>
</reference>
<dbReference type="Proteomes" id="UP000009320">
    <property type="component" value="Unassembled WGS sequence"/>
</dbReference>
<dbReference type="GO" id="GO:0046872">
    <property type="term" value="F:metal ion binding"/>
    <property type="evidence" value="ECO:0007669"/>
    <property type="project" value="UniProtKB-KW"/>
</dbReference>
<evidence type="ECO:0000256" key="1">
    <source>
        <dbReference type="ARBA" id="ARBA00010243"/>
    </source>
</evidence>
<dbReference type="InterPro" id="IPR037518">
    <property type="entry name" value="MPN"/>
</dbReference>
<organism evidence="8 9">
    <name type="scientific">Lactobacillus hominis DSM 23910 = CRBIP 24.179</name>
    <dbReference type="NCBI Taxonomy" id="1423758"/>
    <lineage>
        <taxon>Bacteria</taxon>
        <taxon>Bacillati</taxon>
        <taxon>Bacillota</taxon>
        <taxon>Bacilli</taxon>
        <taxon>Lactobacillales</taxon>
        <taxon>Lactobacillaceae</taxon>
        <taxon>Lactobacillus</taxon>
    </lineage>
</organism>
<keyword evidence="3" id="KW-0479">Metal-binding</keyword>
<evidence type="ECO:0000256" key="5">
    <source>
        <dbReference type="ARBA" id="ARBA00022833"/>
    </source>
</evidence>
<dbReference type="GeneID" id="82846180"/>